<protein>
    <submittedName>
        <fullName evidence="1">Uncharacterized protein</fullName>
    </submittedName>
</protein>
<dbReference type="RefSeq" id="WP_190450640.1">
    <property type="nucleotide sequence ID" value="NZ_JAMPLM010000002.1"/>
</dbReference>
<reference evidence="1 2" key="1">
    <citation type="submission" date="2022-04" db="EMBL/GenBank/DDBJ databases">
        <title>Positive selection, recombination, and allopatry shape intraspecific diversity of widespread and dominant cyanobacteria.</title>
        <authorList>
            <person name="Wei J."/>
            <person name="Shu W."/>
            <person name="Hu C."/>
        </authorList>
    </citation>
    <scope>NUCLEOTIDE SEQUENCE [LARGE SCALE GENOMIC DNA]</scope>
    <source>
        <strain evidence="1 2">AS-A4</strain>
    </source>
</reference>
<keyword evidence="2" id="KW-1185">Reference proteome</keyword>
<gene>
    <name evidence="1" type="ORF">NDI38_04340</name>
</gene>
<dbReference type="EMBL" id="JAMPLM010000002">
    <property type="protein sequence ID" value="MEP1057656.1"/>
    <property type="molecule type" value="Genomic_DNA"/>
</dbReference>
<accession>A0ABV0KEJ3</accession>
<evidence type="ECO:0000313" key="1">
    <source>
        <dbReference type="EMBL" id="MEP1057656.1"/>
    </source>
</evidence>
<proteinExistence type="predicted"/>
<organism evidence="1 2">
    <name type="scientific">Stenomitos frigidus AS-A4</name>
    <dbReference type="NCBI Taxonomy" id="2933935"/>
    <lineage>
        <taxon>Bacteria</taxon>
        <taxon>Bacillati</taxon>
        <taxon>Cyanobacteriota</taxon>
        <taxon>Cyanophyceae</taxon>
        <taxon>Leptolyngbyales</taxon>
        <taxon>Leptolyngbyaceae</taxon>
        <taxon>Stenomitos</taxon>
    </lineage>
</organism>
<name>A0ABV0KEJ3_9CYAN</name>
<dbReference type="Proteomes" id="UP001476950">
    <property type="component" value="Unassembled WGS sequence"/>
</dbReference>
<comment type="caution">
    <text evidence="1">The sequence shown here is derived from an EMBL/GenBank/DDBJ whole genome shotgun (WGS) entry which is preliminary data.</text>
</comment>
<sequence>MSEQKSSNFSIRTVTTRIYKNGELVGEETKEIPGEARSVVVDTCGADAAVTLSGFKLSADDDCAVRGLNYSVRQIPVDEWRLIDYEEAEKNK</sequence>
<evidence type="ECO:0000313" key="2">
    <source>
        <dbReference type="Proteomes" id="UP001476950"/>
    </source>
</evidence>